<dbReference type="Proteomes" id="UP001448858">
    <property type="component" value="Chromosome"/>
</dbReference>
<feature type="region of interest" description="Disordered" evidence="1">
    <location>
        <begin position="1"/>
        <end position="21"/>
    </location>
</feature>
<protein>
    <submittedName>
        <fullName evidence="3">Uncharacterized protein</fullName>
    </submittedName>
</protein>
<dbReference type="RefSeq" id="WP_342023868.1">
    <property type="nucleotide sequence ID" value="NZ_CP151657.1"/>
</dbReference>
<evidence type="ECO:0000256" key="1">
    <source>
        <dbReference type="SAM" id="MobiDB-lite"/>
    </source>
</evidence>
<gene>
    <name evidence="3" type="ORF">AAE021_01115</name>
</gene>
<accession>A0ABZ2ZVK5</accession>
<dbReference type="EMBL" id="CP151657">
    <property type="protein sequence ID" value="WZP16222.1"/>
    <property type="molecule type" value="Genomic_DNA"/>
</dbReference>
<keyword evidence="2" id="KW-0472">Membrane</keyword>
<keyword evidence="2" id="KW-0812">Transmembrane</keyword>
<feature type="transmembrane region" description="Helical" evidence="2">
    <location>
        <begin position="93"/>
        <end position="126"/>
    </location>
</feature>
<feature type="transmembrane region" description="Helical" evidence="2">
    <location>
        <begin position="60"/>
        <end position="81"/>
    </location>
</feature>
<proteinExistence type="predicted"/>
<keyword evidence="4" id="KW-1185">Reference proteome</keyword>
<sequence length="148" mass="15660">MTRPARRRPGAGTPRAPRPPLPGIMRAASAAWLAAAALVAVAGVSFLVSAATQHRDGAALTALAVLVLAVSAVIALCVLRLRAGKRSARETLTTVGLIVGIPLLLRGPALIAVGSVLLLCVLLLWLPQSSRFFQEREPKARKRFFGRR</sequence>
<evidence type="ECO:0000313" key="3">
    <source>
        <dbReference type="EMBL" id="WZP16222.1"/>
    </source>
</evidence>
<reference evidence="3 4" key="1">
    <citation type="submission" date="2024-04" db="EMBL/GenBank/DDBJ databases">
        <title>Arthrobacter sp. from Plains bison fecal sample.</title>
        <authorList>
            <person name="Ruzzini A."/>
        </authorList>
    </citation>
    <scope>NUCLEOTIDE SEQUENCE [LARGE SCALE GENOMIC DNA]</scope>
    <source>
        <strain evidence="3 4">EINP1</strain>
    </source>
</reference>
<name>A0ABZ2ZVK5_9MICC</name>
<organism evidence="3 4">
    <name type="scientific">Arthrobacter citreus</name>
    <dbReference type="NCBI Taxonomy" id="1670"/>
    <lineage>
        <taxon>Bacteria</taxon>
        <taxon>Bacillati</taxon>
        <taxon>Actinomycetota</taxon>
        <taxon>Actinomycetes</taxon>
        <taxon>Micrococcales</taxon>
        <taxon>Micrococcaceae</taxon>
        <taxon>Arthrobacter</taxon>
    </lineage>
</organism>
<evidence type="ECO:0000256" key="2">
    <source>
        <dbReference type="SAM" id="Phobius"/>
    </source>
</evidence>
<keyword evidence="2" id="KW-1133">Transmembrane helix</keyword>
<evidence type="ECO:0000313" key="4">
    <source>
        <dbReference type="Proteomes" id="UP001448858"/>
    </source>
</evidence>